<dbReference type="HOGENOM" id="CLU_737474_0_0_9"/>
<accession>A0A0H2YTD8</accession>
<protein>
    <recommendedName>
        <fullName evidence="3">Lysine-N-methylase</fullName>
    </recommendedName>
</protein>
<dbReference type="RefSeq" id="WP_011590728.1">
    <property type="nucleotide sequence ID" value="NC_008261.1"/>
</dbReference>
<organism evidence="1 2">
    <name type="scientific">Clostridium perfringens (strain ATCC 13124 / DSM 756 / JCM 1290 / NCIMB 6125 / NCTC 8237 / Type A)</name>
    <dbReference type="NCBI Taxonomy" id="195103"/>
    <lineage>
        <taxon>Bacteria</taxon>
        <taxon>Bacillati</taxon>
        <taxon>Bacillota</taxon>
        <taxon>Clostridia</taxon>
        <taxon>Eubacteriales</taxon>
        <taxon>Clostridiaceae</taxon>
        <taxon>Clostridium</taxon>
    </lineage>
</organism>
<gene>
    <name evidence="1" type="ordered locus">CPF_1481</name>
</gene>
<dbReference type="PaxDb" id="195103-CPF_1481"/>
<dbReference type="NCBIfam" id="NF038110">
    <property type="entry name" value="Lys_methyl_FliB"/>
    <property type="match status" value="1"/>
</dbReference>
<evidence type="ECO:0008006" key="3">
    <source>
        <dbReference type="Google" id="ProtNLM"/>
    </source>
</evidence>
<dbReference type="eggNOG" id="COG0727">
    <property type="taxonomic scope" value="Bacteria"/>
</dbReference>
<dbReference type="AlphaFoldDB" id="A0A0H2YTD8"/>
<evidence type="ECO:0000313" key="2">
    <source>
        <dbReference type="Proteomes" id="UP000001823"/>
    </source>
</evidence>
<dbReference type="KEGG" id="cpf:CPF_1481"/>
<name>A0A0H2YTD8_CLOP1</name>
<dbReference type="EMBL" id="CP000246">
    <property type="protein sequence ID" value="ABG84323.1"/>
    <property type="molecule type" value="Genomic_DNA"/>
</dbReference>
<reference evidence="1 2" key="1">
    <citation type="journal article" date="2006" name="Genome Res.">
        <title>Skewed genomic variability in strains of the toxigenic bacterial pathogen, Clostridium perfringens.</title>
        <authorList>
            <person name="Myers G.S."/>
            <person name="Rasko D.A."/>
            <person name="Cheung J.K."/>
            <person name="Ravel J."/>
            <person name="Seshadri R."/>
            <person name="Deboy R.T."/>
            <person name="Ren Q."/>
            <person name="Varga J."/>
            <person name="Awad M.M."/>
            <person name="Brinkac L.M."/>
            <person name="Daugherty S.C."/>
            <person name="Haft D.H."/>
            <person name="Dodson R.J."/>
            <person name="Madupu R."/>
            <person name="Nelson W.C."/>
            <person name="Rosovitz M.J."/>
            <person name="Sullivan S.A."/>
            <person name="Khouri H."/>
            <person name="Dimitrov G.I."/>
            <person name="Watkins K.L."/>
            <person name="Mulligan S."/>
            <person name="Benton J."/>
            <person name="Radune D."/>
            <person name="Fisher D.J."/>
            <person name="Atkins H.S."/>
            <person name="Hiscox T."/>
            <person name="Jost B.H."/>
            <person name="Billington S.J."/>
            <person name="Songer J.G."/>
            <person name="McClane B.A."/>
            <person name="Titball R.W."/>
            <person name="Rood J.I."/>
            <person name="Melville S.B."/>
            <person name="Paulsen I.T."/>
        </authorList>
    </citation>
    <scope>NUCLEOTIDE SEQUENCE [LARGE SCALE GENOMIC DNA]</scope>
    <source>
        <strain evidence="2">ATCC 13124 / DSM 756 / JCM 1290 / NCIMB 6125 / NCTC 8237 / S 107 / Type A</strain>
    </source>
</reference>
<sequence>MNEEKIIKKLSGYDDFKCIADSCKFTCCEGWDIDIDKDTYEKWKNNKEDSKYLLNNVKVREVNGEKLYFINKDTFEACSFLDCKGLCNIVKCKGEEYLSKTCSTFPRISNEFEYRKELSLSCSCPEVVEILDNIDSEIIINQLEKINKEDIPLELKLRDTLINIMYEEGFSLEEKLLLGFEMLLNILENESYTSEDIFLDELEKYSNIEYIKEVIYLYNEIKINKGESLEEVNSLFLDIIENYKSISNLKCVLERVSDFAENTNINLLSEKWEKYKESFKEFEDLLKKCIISKIFSNCTSDDMEDMIISFQLIILEYLLTRYSVFLNYCINDEKIQREEIKNNIITFSRVIENNKDAVIEFLNDGFEEIILEIGYLCFISLV</sequence>
<proteinExistence type="predicted"/>
<keyword evidence="2" id="KW-1185">Reference proteome</keyword>
<evidence type="ECO:0000313" key="1">
    <source>
        <dbReference type="EMBL" id="ABG84323.1"/>
    </source>
</evidence>
<dbReference type="Proteomes" id="UP000001823">
    <property type="component" value="Chromosome"/>
</dbReference>